<feature type="domain" description="ABC transporter" evidence="11">
    <location>
        <begin position="360"/>
        <end position="583"/>
    </location>
</feature>
<keyword evidence="9 10" id="KW-0472">Membrane</keyword>
<evidence type="ECO:0000256" key="10">
    <source>
        <dbReference type="SAM" id="Phobius"/>
    </source>
</evidence>
<dbReference type="InterPro" id="IPR003593">
    <property type="entry name" value="AAA+_ATPase"/>
</dbReference>
<feature type="transmembrane region" description="Helical" evidence="10">
    <location>
        <begin position="744"/>
        <end position="765"/>
    </location>
</feature>
<dbReference type="FunCoup" id="K3X9H4">
    <property type="interactions" value="3"/>
</dbReference>
<reference evidence="14" key="1">
    <citation type="journal article" date="2010" name="Genome Biol.">
        <title>Genome sequence of the necrotrophic plant pathogen Pythium ultimum reveals original pathogenicity mechanisms and effector repertoire.</title>
        <authorList>
            <person name="Levesque C.A."/>
            <person name="Brouwer H."/>
            <person name="Cano L."/>
            <person name="Hamilton J.P."/>
            <person name="Holt C."/>
            <person name="Huitema E."/>
            <person name="Raffaele S."/>
            <person name="Robideau G.P."/>
            <person name="Thines M."/>
            <person name="Win J."/>
            <person name="Zerillo M.M."/>
            <person name="Beakes G.W."/>
            <person name="Boore J.L."/>
            <person name="Busam D."/>
            <person name="Dumas B."/>
            <person name="Ferriera S."/>
            <person name="Fuerstenberg S.I."/>
            <person name="Gachon C.M."/>
            <person name="Gaulin E."/>
            <person name="Govers F."/>
            <person name="Grenville-Briggs L."/>
            <person name="Horner N."/>
            <person name="Hostetler J."/>
            <person name="Jiang R.H."/>
            <person name="Johnson J."/>
            <person name="Krajaejun T."/>
            <person name="Lin H."/>
            <person name="Meijer H.J."/>
            <person name="Moore B."/>
            <person name="Morris P."/>
            <person name="Phuntmart V."/>
            <person name="Puiu D."/>
            <person name="Shetty J."/>
            <person name="Stajich J.E."/>
            <person name="Tripathy S."/>
            <person name="Wawra S."/>
            <person name="van West P."/>
            <person name="Whitty B.R."/>
            <person name="Coutinho P.M."/>
            <person name="Henrissat B."/>
            <person name="Martin F."/>
            <person name="Thomas P.D."/>
            <person name="Tyler B.M."/>
            <person name="De Vries R.P."/>
            <person name="Kamoun S."/>
            <person name="Yandell M."/>
            <person name="Tisserat N."/>
            <person name="Buell C.R."/>
        </authorList>
    </citation>
    <scope>NUCLEOTIDE SEQUENCE</scope>
    <source>
        <strain evidence="14">DAOM:BR144</strain>
    </source>
</reference>
<dbReference type="GO" id="GO:0005774">
    <property type="term" value="C:vacuolar membrane"/>
    <property type="evidence" value="ECO:0007669"/>
    <property type="project" value="UniProtKB-SubCell"/>
</dbReference>
<dbReference type="GO" id="GO:0005524">
    <property type="term" value="F:ATP binding"/>
    <property type="evidence" value="ECO:0007669"/>
    <property type="project" value="UniProtKB-KW"/>
</dbReference>
<dbReference type="GO" id="GO:0140359">
    <property type="term" value="F:ABC-type transporter activity"/>
    <property type="evidence" value="ECO:0007669"/>
    <property type="project" value="InterPro"/>
</dbReference>
<feature type="transmembrane region" description="Helical" evidence="10">
    <location>
        <begin position="771"/>
        <end position="794"/>
    </location>
</feature>
<dbReference type="FunFam" id="1.20.1560.10:FF:000063">
    <property type="entry name" value="Multidrug resistance protein ABC transporter"/>
    <property type="match status" value="1"/>
</dbReference>
<dbReference type="CDD" id="cd03250">
    <property type="entry name" value="ABCC_MRP_domain1"/>
    <property type="match status" value="1"/>
</dbReference>
<name>K3X9H4_GLOUD</name>
<dbReference type="VEuPathDB" id="FungiDB:PYU1_G013844"/>
<dbReference type="PROSITE" id="PS50893">
    <property type="entry name" value="ABC_TRANSPORTER_2"/>
    <property type="match status" value="2"/>
</dbReference>
<dbReference type="InterPro" id="IPR044726">
    <property type="entry name" value="ABCC_6TM_D2"/>
</dbReference>
<feature type="transmembrane region" description="Helical" evidence="10">
    <location>
        <begin position="43"/>
        <end position="63"/>
    </location>
</feature>
<dbReference type="InterPro" id="IPR027417">
    <property type="entry name" value="P-loop_NTPase"/>
</dbReference>
<dbReference type="Pfam" id="PF00664">
    <property type="entry name" value="ABC_membrane"/>
    <property type="match status" value="2"/>
</dbReference>
<comment type="similarity">
    <text evidence="2">Belongs to the ABC transporter superfamily. ABCC family. Conjugate transporter (TC 3.A.1.208) subfamily.</text>
</comment>
<evidence type="ECO:0000256" key="7">
    <source>
        <dbReference type="ARBA" id="ARBA00022840"/>
    </source>
</evidence>
<evidence type="ECO:0000256" key="9">
    <source>
        <dbReference type="ARBA" id="ARBA00023136"/>
    </source>
</evidence>
<dbReference type="AlphaFoldDB" id="K3X9H4"/>
<dbReference type="SUPFAM" id="SSF90123">
    <property type="entry name" value="ABC transporter transmembrane region"/>
    <property type="match status" value="2"/>
</dbReference>
<dbReference type="InterPro" id="IPR044746">
    <property type="entry name" value="ABCC_6TM_D1"/>
</dbReference>
<dbReference type="SUPFAM" id="SSF52540">
    <property type="entry name" value="P-loop containing nucleoside triphosphate hydrolases"/>
    <property type="match status" value="2"/>
</dbReference>
<evidence type="ECO:0000313" key="14">
    <source>
        <dbReference type="Proteomes" id="UP000019132"/>
    </source>
</evidence>
<reference evidence="14" key="2">
    <citation type="submission" date="2010-04" db="EMBL/GenBank/DDBJ databases">
        <authorList>
            <person name="Buell R."/>
            <person name="Hamilton J."/>
            <person name="Hostetler J."/>
        </authorList>
    </citation>
    <scope>NUCLEOTIDE SEQUENCE [LARGE SCALE GENOMIC DNA]</scope>
    <source>
        <strain evidence="14">DAOM:BR144</strain>
    </source>
</reference>
<feature type="domain" description="ABC transmembrane type-1" evidence="12">
    <location>
        <begin position="48"/>
        <end position="325"/>
    </location>
</feature>
<dbReference type="OMA" id="RFTADFH"/>
<evidence type="ECO:0000259" key="11">
    <source>
        <dbReference type="PROSITE" id="PS50893"/>
    </source>
</evidence>
<dbReference type="Gene3D" id="1.20.1560.10">
    <property type="entry name" value="ABC transporter type 1, transmembrane domain"/>
    <property type="match status" value="2"/>
</dbReference>
<organism evidence="13 14">
    <name type="scientific">Globisporangium ultimum (strain ATCC 200006 / CBS 805.95 / DAOM BR144)</name>
    <name type="common">Pythium ultimum</name>
    <dbReference type="NCBI Taxonomy" id="431595"/>
    <lineage>
        <taxon>Eukaryota</taxon>
        <taxon>Sar</taxon>
        <taxon>Stramenopiles</taxon>
        <taxon>Oomycota</taxon>
        <taxon>Peronosporomycetes</taxon>
        <taxon>Pythiales</taxon>
        <taxon>Pythiaceae</taxon>
        <taxon>Globisporangium</taxon>
    </lineage>
</organism>
<feature type="transmembrane region" description="Helical" evidence="10">
    <location>
        <begin position="186"/>
        <end position="206"/>
    </location>
</feature>
<dbReference type="CDD" id="cd18580">
    <property type="entry name" value="ABC_6TM_ABCC_D2"/>
    <property type="match status" value="1"/>
</dbReference>
<evidence type="ECO:0000256" key="2">
    <source>
        <dbReference type="ARBA" id="ARBA00009726"/>
    </source>
</evidence>
<dbReference type="HOGENOM" id="CLU_000604_27_1_1"/>
<dbReference type="InterPro" id="IPR011527">
    <property type="entry name" value="ABC1_TM_dom"/>
</dbReference>
<feature type="transmembrane region" description="Helical" evidence="10">
    <location>
        <begin position="864"/>
        <end position="882"/>
    </location>
</feature>
<dbReference type="PROSITE" id="PS50929">
    <property type="entry name" value="ABC_TM1F"/>
    <property type="match status" value="2"/>
</dbReference>
<evidence type="ECO:0000256" key="1">
    <source>
        <dbReference type="ARBA" id="ARBA00004128"/>
    </source>
</evidence>
<dbReference type="EMBL" id="GL376595">
    <property type="status" value="NOT_ANNOTATED_CDS"/>
    <property type="molecule type" value="Genomic_DNA"/>
</dbReference>
<dbReference type="SMART" id="SM00382">
    <property type="entry name" value="AAA"/>
    <property type="match status" value="2"/>
</dbReference>
<keyword evidence="6" id="KW-0547">Nucleotide-binding</keyword>
<evidence type="ECO:0000256" key="5">
    <source>
        <dbReference type="ARBA" id="ARBA00022737"/>
    </source>
</evidence>
<dbReference type="EnsemblProtists" id="PYU1_T013873">
    <property type="protein sequence ID" value="PYU1_T013873"/>
    <property type="gene ID" value="PYU1_G013844"/>
</dbReference>
<keyword evidence="7" id="KW-0067">ATP-binding</keyword>
<dbReference type="PANTHER" id="PTHR24223:SF443">
    <property type="entry name" value="MULTIDRUG-RESISTANCE LIKE PROTEIN 1, ISOFORM I"/>
    <property type="match status" value="1"/>
</dbReference>
<evidence type="ECO:0008006" key="15">
    <source>
        <dbReference type="Google" id="ProtNLM"/>
    </source>
</evidence>
<dbReference type="PROSITE" id="PS00211">
    <property type="entry name" value="ABC_TRANSPORTER_1"/>
    <property type="match status" value="1"/>
</dbReference>
<dbReference type="GO" id="GO:0016887">
    <property type="term" value="F:ATP hydrolysis activity"/>
    <property type="evidence" value="ECO:0007669"/>
    <property type="project" value="InterPro"/>
</dbReference>
<dbReference type="CDD" id="cd03244">
    <property type="entry name" value="ABCC_MRP_domain2"/>
    <property type="match status" value="1"/>
</dbReference>
<evidence type="ECO:0000259" key="12">
    <source>
        <dbReference type="PROSITE" id="PS50929"/>
    </source>
</evidence>
<feature type="domain" description="ABC transporter" evidence="11">
    <location>
        <begin position="954"/>
        <end position="1188"/>
    </location>
</feature>
<dbReference type="InterPro" id="IPR003439">
    <property type="entry name" value="ABC_transporter-like_ATP-bd"/>
</dbReference>
<evidence type="ECO:0000256" key="3">
    <source>
        <dbReference type="ARBA" id="ARBA00022448"/>
    </source>
</evidence>
<keyword evidence="5" id="KW-0677">Repeat</keyword>
<keyword evidence="3" id="KW-0813">Transport</keyword>
<dbReference type="Proteomes" id="UP000019132">
    <property type="component" value="Unassembled WGS sequence"/>
</dbReference>
<dbReference type="eggNOG" id="KOG0054">
    <property type="taxonomic scope" value="Eukaryota"/>
</dbReference>
<reference evidence="13" key="3">
    <citation type="submission" date="2015-02" db="UniProtKB">
        <authorList>
            <consortium name="EnsemblProtists"/>
        </authorList>
    </citation>
    <scope>IDENTIFICATION</scope>
    <source>
        <strain evidence="13">DAOM BR144</strain>
    </source>
</reference>
<dbReference type="STRING" id="431595.K3X9H4"/>
<dbReference type="FunFam" id="3.40.50.300:FF:000610">
    <property type="entry name" value="Multidrug resistance-associated ABC transporter"/>
    <property type="match status" value="1"/>
</dbReference>
<evidence type="ECO:0000313" key="13">
    <source>
        <dbReference type="EnsemblProtists" id="PYU1_T013873"/>
    </source>
</evidence>
<keyword evidence="14" id="KW-1185">Reference proteome</keyword>
<keyword evidence="4 10" id="KW-0812">Transmembrane</keyword>
<dbReference type="FunFam" id="3.40.50.300:FF:000997">
    <property type="entry name" value="Multidrug resistance-associated protein 1"/>
    <property type="match status" value="1"/>
</dbReference>
<keyword evidence="8 10" id="KW-1133">Transmembrane helix</keyword>
<sequence>MDDLWELEDKYVSKIAYEDFETHFGRNNGSIFKATLSTFGRSLLGWGIVSLFCAGCAVFAPAVLEHVVDAFAAPELDSSDLAIWLGAFFVSRLANALASAHMEFNLEMLALRLAAALKVLLFKKAIRRNTRGKDDSKDVDISNLYTSDMDNIMQAAFEINNVWILPVQIAVVVYMLYAVIDVAAFAGLGVIVLSMVVGILIAALTGRTFGSIMVRKDERMKSVKEVFGAIQIVKFNAWEDKFAEKIQKLRALELKAVAKFAYLNSFNVFLMWSSPIIVSAVSFAVYSLAMDKTLTASKVFTSIALFNTIRDPLRAMPQAIQSCIQAGVSLNRVSTFLKLEDFEPTNVTKDDPSQPNGVVVSVRDGSFGWSKDTPLLKDVNLSVKKGDLVVIHGSVGAGKSSLCSALLGEMEKLSGSVFVRGQVAYYSQQTWIQNMTIRDNILFGNQFDLIKYQRVLEVCRLLPDLAQFPGGDATEIGEKGINLSGGQKARLCLARACYSDADLVILDSPLAAVDAVVQSEIFRECICGLLADKTVILVTHSPDIIASNAANYKILVENGVLCGERREPEKHRSWYASKLIVGASVKNRELESDATKQANTEAGRMIIEEERHDGRVSKSVFISYFRAMGGIRICSILLLVQSLWQGFQVASDFWLSHWVSENKKAYDASETGHYMTVYSLLGAGGALMVLSRAVIVAFLGLRASRKLFDSMTHSLLSAPLKFFDANPIGRVVNRYGEDMSAVDFMVPGAFGSTLAFLFFTVVQLGTAIYTVQYFGFIVIPLVYIYVKISMYFLAPSREVARLLKVSASPVLSHINESEQGVVHIRAFGDAYVERAIDENFKRIDVSSRAWFVFSVGRQWFQVRMQLIGCGIIILIVSSLVYLRDQLSPGVVGLAFSYALSVDGSISMLVQMYSWLEIGMVSPERVSEYAAIPPEGVGGKLVIEPSADWPCQGSIRFEDVVFSYKEGATPVLKGLSFEIKNNEKIGIVGRTGAGKSSLTMALFRINELDSGRVVIDGHDVAAIPLRSLRSKLSIIPQAPVLFKGTLRAYMDPFDEYTDAEIWTAFEKVEMKEQISALENQLLYELSENGENFSVGERQLFCMARALLAKTRIVVMDEATASIDHTAEKRLQTMIERDFKDATVLTIAHRLATVLNSDRIMVLSDGVVVEFDSPCNLVKNPGGVFYGLAKEGGYLDRLLEE</sequence>
<accession>K3X9H4</accession>
<dbReference type="Gene3D" id="3.40.50.300">
    <property type="entry name" value="P-loop containing nucleotide triphosphate hydrolases"/>
    <property type="match status" value="2"/>
</dbReference>
<evidence type="ECO:0000256" key="4">
    <source>
        <dbReference type="ARBA" id="ARBA00022692"/>
    </source>
</evidence>
<dbReference type="FunFam" id="1.20.1560.10:FF:000006">
    <property type="entry name" value="ATP-binding cassette, sub-family C (CFTR/MRP), member 9"/>
    <property type="match status" value="1"/>
</dbReference>
<feature type="transmembrane region" description="Helical" evidence="10">
    <location>
        <begin position="677"/>
        <end position="701"/>
    </location>
</feature>
<dbReference type="InterPro" id="IPR017871">
    <property type="entry name" value="ABC_transporter-like_CS"/>
</dbReference>
<dbReference type="CDD" id="cd18579">
    <property type="entry name" value="ABC_6TM_ABCC_D1"/>
    <property type="match status" value="1"/>
</dbReference>
<dbReference type="Pfam" id="PF00005">
    <property type="entry name" value="ABC_tran"/>
    <property type="match status" value="2"/>
</dbReference>
<dbReference type="PANTHER" id="PTHR24223">
    <property type="entry name" value="ATP-BINDING CASSETTE SUB-FAMILY C"/>
    <property type="match status" value="1"/>
</dbReference>
<feature type="domain" description="ABC transmembrane type-1" evidence="12">
    <location>
        <begin position="636"/>
        <end position="913"/>
    </location>
</feature>
<feature type="transmembrane region" description="Helical" evidence="10">
    <location>
        <begin position="162"/>
        <end position="180"/>
    </location>
</feature>
<dbReference type="InParanoid" id="K3X9H4"/>
<evidence type="ECO:0000256" key="8">
    <source>
        <dbReference type="ARBA" id="ARBA00022989"/>
    </source>
</evidence>
<protein>
    <recommendedName>
        <fullName evidence="15">Multidrug resistance-associated protein 1</fullName>
    </recommendedName>
</protein>
<dbReference type="InterPro" id="IPR050173">
    <property type="entry name" value="ABC_transporter_C-like"/>
</dbReference>
<evidence type="ECO:0000256" key="6">
    <source>
        <dbReference type="ARBA" id="ARBA00022741"/>
    </source>
</evidence>
<comment type="subcellular location">
    <subcellularLocation>
        <location evidence="1">Vacuole membrane</location>
        <topology evidence="1">Multi-pass membrane protein</topology>
    </subcellularLocation>
</comment>
<feature type="transmembrane region" description="Helical" evidence="10">
    <location>
        <begin position="894"/>
        <end position="915"/>
    </location>
</feature>
<proteinExistence type="inferred from homology"/>
<feature type="transmembrane region" description="Helical" evidence="10">
    <location>
        <begin position="269"/>
        <end position="289"/>
    </location>
</feature>
<dbReference type="InterPro" id="IPR036640">
    <property type="entry name" value="ABC1_TM_sf"/>
</dbReference>